<sequence length="99" mass="11179">MASTLSEWSDKKIYVITCDGRFLVGLLKGHDQLQNLILLSCEERVFSVDEPMEIVPLGLYVVRGDNVVLIGDVEDKNEEEIDWENLRGESIKSVVQNAL</sequence>
<reference evidence="11" key="1">
    <citation type="submission" date="2021-01" db="EMBL/GenBank/DDBJ databases">
        <authorList>
            <person name="Corre E."/>
            <person name="Pelletier E."/>
            <person name="Niang G."/>
            <person name="Scheremetjew M."/>
            <person name="Finn R."/>
            <person name="Kale V."/>
            <person name="Holt S."/>
            <person name="Cochrane G."/>
            <person name="Meng A."/>
            <person name="Brown T."/>
            <person name="Cohen L."/>
        </authorList>
    </citation>
    <scope>NUCLEOTIDE SEQUENCE</scope>
    <source>
        <strain evidence="11">GSO104</strain>
    </source>
</reference>
<accession>A0A6S8Y0W8</accession>
<evidence type="ECO:0000313" key="11">
    <source>
        <dbReference type="EMBL" id="CAE4644490.1"/>
    </source>
</evidence>
<dbReference type="CDD" id="cd01727">
    <property type="entry name" value="LSm8"/>
    <property type="match status" value="1"/>
</dbReference>
<dbReference type="GO" id="GO:0003729">
    <property type="term" value="F:mRNA binding"/>
    <property type="evidence" value="ECO:0007669"/>
    <property type="project" value="TreeGrafter"/>
</dbReference>
<keyword evidence="3 9" id="KW-0507">mRNA processing</keyword>
<dbReference type="Gene3D" id="2.30.30.100">
    <property type="match status" value="1"/>
</dbReference>
<proteinExistence type="inferred from homology"/>
<keyword evidence="8 9" id="KW-0687">Ribonucleoprotein</keyword>
<evidence type="ECO:0000256" key="1">
    <source>
        <dbReference type="ARBA" id="ARBA00004123"/>
    </source>
</evidence>
<dbReference type="PANTHER" id="PTHR15588">
    <property type="entry name" value="LSM1"/>
    <property type="match status" value="1"/>
</dbReference>
<dbReference type="SUPFAM" id="SSF50182">
    <property type="entry name" value="Sm-like ribonucleoproteins"/>
    <property type="match status" value="1"/>
</dbReference>
<evidence type="ECO:0000256" key="4">
    <source>
        <dbReference type="ARBA" id="ARBA00022728"/>
    </source>
</evidence>
<dbReference type="GO" id="GO:0000398">
    <property type="term" value="P:mRNA splicing, via spliceosome"/>
    <property type="evidence" value="ECO:0007669"/>
    <property type="project" value="UniProtKB-UniRule"/>
</dbReference>
<dbReference type="Pfam" id="PF01423">
    <property type="entry name" value="LSM"/>
    <property type="match status" value="1"/>
</dbReference>
<keyword evidence="6 9" id="KW-0508">mRNA splicing</keyword>
<evidence type="ECO:0000256" key="7">
    <source>
        <dbReference type="ARBA" id="ARBA00023242"/>
    </source>
</evidence>
<evidence type="ECO:0000256" key="2">
    <source>
        <dbReference type="ARBA" id="ARBA00006850"/>
    </source>
</evidence>
<keyword evidence="4 9" id="KW-0747">Spliceosome</keyword>
<comment type="subunit">
    <text evidence="9">LSm subunits form a heteromer with a doughnut shape.</text>
</comment>
<organism evidence="11">
    <name type="scientific">Ditylum brightwellii</name>
    <dbReference type="NCBI Taxonomy" id="49249"/>
    <lineage>
        <taxon>Eukaryota</taxon>
        <taxon>Sar</taxon>
        <taxon>Stramenopiles</taxon>
        <taxon>Ochrophyta</taxon>
        <taxon>Bacillariophyta</taxon>
        <taxon>Mediophyceae</taxon>
        <taxon>Lithodesmiophycidae</taxon>
        <taxon>Lithodesmiales</taxon>
        <taxon>Lithodesmiaceae</taxon>
        <taxon>Ditylum</taxon>
    </lineage>
</organism>
<dbReference type="GO" id="GO:0071011">
    <property type="term" value="C:precatalytic spliceosome"/>
    <property type="evidence" value="ECO:0007669"/>
    <property type="project" value="TreeGrafter"/>
</dbReference>
<evidence type="ECO:0000256" key="8">
    <source>
        <dbReference type="ARBA" id="ARBA00023274"/>
    </source>
</evidence>
<comment type="similarity">
    <text evidence="2 9">Belongs to the snRNP Sm proteins family.</text>
</comment>
<evidence type="ECO:0000259" key="10">
    <source>
        <dbReference type="PROSITE" id="PS52002"/>
    </source>
</evidence>
<comment type="subcellular location">
    <subcellularLocation>
        <location evidence="1 9">Nucleus</location>
    </subcellularLocation>
</comment>
<dbReference type="EMBL" id="HBNS01044655">
    <property type="protein sequence ID" value="CAE4644490.1"/>
    <property type="molecule type" value="Transcribed_RNA"/>
</dbReference>
<keyword evidence="7 9" id="KW-0539">Nucleus</keyword>
<dbReference type="InterPro" id="IPR047575">
    <property type="entry name" value="Sm"/>
</dbReference>
<dbReference type="InterPro" id="IPR034103">
    <property type="entry name" value="Lsm8"/>
</dbReference>
<dbReference type="SMART" id="SM00651">
    <property type="entry name" value="Sm"/>
    <property type="match status" value="1"/>
</dbReference>
<dbReference type="GO" id="GO:0046540">
    <property type="term" value="C:U4/U6 x U5 tri-snRNP complex"/>
    <property type="evidence" value="ECO:0007669"/>
    <property type="project" value="UniProtKB-UniRule"/>
</dbReference>
<comment type="function">
    <text evidence="9">Plays role in pre-mRNA splicing as component of the U4/U6-U5 tri-snRNP complex that is involved in spliceosome assembly, and as component of the precatalytic spliceosome (spliceosome B complex). The heptameric LSM2-8 complex binds specifically to the 3'-terminal U-tract of U6 snRNA.</text>
</comment>
<dbReference type="GO" id="GO:0005688">
    <property type="term" value="C:U6 snRNP"/>
    <property type="evidence" value="ECO:0007669"/>
    <property type="project" value="UniProtKB-UniRule"/>
</dbReference>
<dbReference type="InterPro" id="IPR001163">
    <property type="entry name" value="Sm_dom_euk/arc"/>
</dbReference>
<feature type="domain" description="Sm" evidence="10">
    <location>
        <begin position="1"/>
        <end position="76"/>
    </location>
</feature>
<name>A0A6S8Y0W8_9STRA</name>
<evidence type="ECO:0000256" key="3">
    <source>
        <dbReference type="ARBA" id="ARBA00022664"/>
    </source>
</evidence>
<dbReference type="InterPro" id="IPR010920">
    <property type="entry name" value="LSM_dom_sf"/>
</dbReference>
<dbReference type="InterPro" id="IPR044642">
    <property type="entry name" value="PTHR15588"/>
</dbReference>
<keyword evidence="5 9" id="KW-0694">RNA-binding</keyword>
<evidence type="ECO:0000256" key="9">
    <source>
        <dbReference type="RuleBase" id="RU365048"/>
    </source>
</evidence>
<gene>
    <name evidence="9" type="primary">LSM8</name>
    <name evidence="11" type="ORF">DBRI00130_LOCUS34599</name>
</gene>
<evidence type="ECO:0000256" key="6">
    <source>
        <dbReference type="ARBA" id="ARBA00023187"/>
    </source>
</evidence>
<evidence type="ECO:0000256" key="5">
    <source>
        <dbReference type="ARBA" id="ARBA00022884"/>
    </source>
</evidence>
<protein>
    <recommendedName>
        <fullName evidence="9">U6 snRNA-associated Sm-like protein LSm8</fullName>
    </recommendedName>
</protein>
<dbReference type="PANTHER" id="PTHR15588:SF9">
    <property type="entry name" value="U6 SNRNA-ASSOCIATED SM-LIKE PROTEIN LSM8"/>
    <property type="match status" value="1"/>
</dbReference>
<dbReference type="AlphaFoldDB" id="A0A6S8Y0W8"/>
<dbReference type="PROSITE" id="PS52002">
    <property type="entry name" value="SM"/>
    <property type="match status" value="1"/>
</dbReference>
<dbReference type="FunFam" id="2.30.30.100:FF:000027">
    <property type="entry name" value="U6 snRNA-associated Sm-like protein LSm8"/>
    <property type="match status" value="1"/>
</dbReference>